<organism evidence="1 2">
    <name type="scientific">Paenibacillus silvestris</name>
    <dbReference type="NCBI Taxonomy" id="2606219"/>
    <lineage>
        <taxon>Bacteria</taxon>
        <taxon>Bacillati</taxon>
        <taxon>Bacillota</taxon>
        <taxon>Bacilli</taxon>
        <taxon>Bacillales</taxon>
        <taxon>Paenibacillaceae</taxon>
        <taxon>Paenibacillus</taxon>
    </lineage>
</organism>
<keyword evidence="2" id="KW-1185">Reference proteome</keyword>
<accession>A0A6L8V1U9</accession>
<evidence type="ECO:0000313" key="1">
    <source>
        <dbReference type="EMBL" id="MZQ84217.1"/>
    </source>
</evidence>
<evidence type="ECO:0000313" key="2">
    <source>
        <dbReference type="Proteomes" id="UP000481087"/>
    </source>
</evidence>
<sequence length="244" mass="28341">MSNLSTSKWTKYRLLRKSEELRAYLPETEWLKESTFWRMLNKYEQVIIKPTGSYGGHGVIRFKKLNASEYELQNGAKKKIFRDQEQVNAFLKKKSGKNYIVQQRIPLATVNGRPFDLRVMVQRHPHSKWQVTGKLAKVAGRGFIVTNIRMSSGKVVSVEHALRHSQLKSMRSGDLLAQLDKVALKSAAKLGPSYRWVKTMGIDMAFDKVGRVWIIEVNYLPMLELFLKLKDKSIFRRIKSFHKK</sequence>
<dbReference type="RefSeq" id="WP_161408347.1">
    <property type="nucleotide sequence ID" value="NZ_WTUZ01000021.1"/>
</dbReference>
<dbReference type="Gene3D" id="3.30.470.20">
    <property type="entry name" value="ATP-grasp fold, B domain"/>
    <property type="match status" value="1"/>
</dbReference>
<comment type="caution">
    <text evidence="1">The sequence shown here is derived from an EMBL/GenBank/DDBJ whole genome shotgun (WGS) entry which is preliminary data.</text>
</comment>
<name>A0A6L8V1U9_9BACL</name>
<protein>
    <recommendedName>
        <fullName evidence="3">ATP-grasp domain-containing protein</fullName>
    </recommendedName>
</protein>
<evidence type="ECO:0008006" key="3">
    <source>
        <dbReference type="Google" id="ProtNLM"/>
    </source>
</evidence>
<dbReference type="EMBL" id="WTUZ01000021">
    <property type="protein sequence ID" value="MZQ84217.1"/>
    <property type="molecule type" value="Genomic_DNA"/>
</dbReference>
<gene>
    <name evidence="1" type="ORF">GQF01_19055</name>
</gene>
<dbReference type="InterPro" id="IPR026838">
    <property type="entry name" value="YheC/D"/>
</dbReference>
<dbReference type="Pfam" id="PF14398">
    <property type="entry name" value="ATPgrasp_YheCD"/>
    <property type="match status" value="1"/>
</dbReference>
<dbReference type="SUPFAM" id="SSF56059">
    <property type="entry name" value="Glutathione synthetase ATP-binding domain-like"/>
    <property type="match status" value="1"/>
</dbReference>
<dbReference type="Proteomes" id="UP000481087">
    <property type="component" value="Unassembled WGS sequence"/>
</dbReference>
<reference evidence="1 2" key="1">
    <citation type="submission" date="2019-12" db="EMBL/GenBank/DDBJ databases">
        <title>Paenibacillus sp. nov. sp. isolated from soil.</title>
        <authorList>
            <person name="Kim J."/>
            <person name="Jeong S.E."/>
            <person name="Jung H.S."/>
            <person name="Jeon C.O."/>
        </authorList>
    </citation>
    <scope>NUCLEOTIDE SEQUENCE [LARGE SCALE GENOMIC DNA]</scope>
    <source>
        <strain evidence="1 2">5J-6</strain>
    </source>
</reference>
<proteinExistence type="predicted"/>
<dbReference type="AlphaFoldDB" id="A0A6L8V1U9"/>